<dbReference type="InterPro" id="IPR013763">
    <property type="entry name" value="Cyclin-like_dom"/>
</dbReference>
<feature type="domain" description="Cyclin-like" evidence="8">
    <location>
        <begin position="57"/>
        <end position="185"/>
    </location>
</feature>
<dbReference type="PROSITE" id="PS00292">
    <property type="entry name" value="CYCLINS"/>
    <property type="match status" value="1"/>
</dbReference>
<comment type="caution">
    <text evidence="9">The sequence shown here is derived from an EMBL/GenBank/DDBJ whole genome shotgun (WGS) entry which is preliminary data.</text>
</comment>
<dbReference type="Gene3D" id="1.10.472.10">
    <property type="entry name" value="Cyclin-like"/>
    <property type="match status" value="1"/>
</dbReference>
<evidence type="ECO:0000313" key="9">
    <source>
        <dbReference type="EMBL" id="KAJ6415855.1"/>
    </source>
</evidence>
<evidence type="ECO:0000256" key="4">
    <source>
        <dbReference type="ARBA" id="ARBA00023306"/>
    </source>
</evidence>
<dbReference type="CDD" id="cd20543">
    <property type="entry name" value="CYCLIN_AtCycD-like_rpt1"/>
    <property type="match status" value="1"/>
</dbReference>
<dbReference type="InterPro" id="IPR036915">
    <property type="entry name" value="Cyclin-like_sf"/>
</dbReference>
<dbReference type="PANTHER" id="PTHR10177">
    <property type="entry name" value="CYCLINS"/>
    <property type="match status" value="1"/>
</dbReference>
<protein>
    <recommendedName>
        <fullName evidence="5">B-like cyclin</fullName>
    </recommendedName>
</protein>
<dbReference type="InterPro" id="IPR039361">
    <property type="entry name" value="Cyclin"/>
</dbReference>
<keyword evidence="10" id="KW-1185">Reference proteome</keyword>
<dbReference type="InterPro" id="IPR006671">
    <property type="entry name" value="Cyclin_N"/>
</dbReference>
<dbReference type="InterPro" id="IPR048258">
    <property type="entry name" value="Cyclins_cyclin-box"/>
</dbReference>
<dbReference type="SUPFAM" id="SSF47954">
    <property type="entry name" value="Cyclin-like"/>
    <property type="match status" value="1"/>
</dbReference>
<feature type="compositionally biased region" description="Basic and acidic residues" evidence="7">
    <location>
        <begin position="123"/>
        <end position="147"/>
    </location>
</feature>
<comment type="similarity">
    <text evidence="6">Belongs to the cyclin family.</text>
</comment>
<evidence type="ECO:0000256" key="7">
    <source>
        <dbReference type="SAM" id="MobiDB-lite"/>
    </source>
</evidence>
<keyword evidence="2" id="KW-0132">Cell division</keyword>
<evidence type="ECO:0000256" key="5">
    <source>
        <dbReference type="ARBA" id="ARBA00032263"/>
    </source>
</evidence>
<name>A0AAD6P4D7_9ROSI</name>
<evidence type="ECO:0000259" key="8">
    <source>
        <dbReference type="SMART" id="SM00385"/>
    </source>
</evidence>
<evidence type="ECO:0000256" key="1">
    <source>
        <dbReference type="ARBA" id="ARBA00011177"/>
    </source>
</evidence>
<dbReference type="Proteomes" id="UP001162972">
    <property type="component" value="Chromosome 3"/>
</dbReference>
<dbReference type="EMBL" id="JAPFFJ010000012">
    <property type="protein sequence ID" value="KAJ6415855.1"/>
    <property type="molecule type" value="Genomic_DNA"/>
</dbReference>
<accession>A0AAD6P4D7</accession>
<dbReference type="SMART" id="SM00385">
    <property type="entry name" value="CYCLIN"/>
    <property type="match status" value="1"/>
</dbReference>
<sequence>MAETEYHMQFIPKAVLHTQFIHTNCVKNGRNREEQNQLCKDLETNPSLARARCEAVEWILKVNAHYSFTALTAVLAVNYLDRFLSSVHLQKEKPWMTQLAAVFCLSLAAKVEETQVPLLLDFQRGEGGEGEGRTGEGDKGGEGRTGEGDEGDEGGEGRTGEGDEGGEGDERQMGMEMEMEMEMMVIRWR</sequence>
<evidence type="ECO:0000256" key="2">
    <source>
        <dbReference type="ARBA" id="ARBA00022618"/>
    </source>
</evidence>
<evidence type="ECO:0000256" key="3">
    <source>
        <dbReference type="ARBA" id="ARBA00023127"/>
    </source>
</evidence>
<gene>
    <name evidence="9" type="ORF">OIU84_004612</name>
</gene>
<dbReference type="Pfam" id="PF00134">
    <property type="entry name" value="Cyclin_N"/>
    <property type="match status" value="1"/>
</dbReference>
<comment type="subunit">
    <text evidence="1">Interacts with the CDC2 protein kinase to form a serine/threonine kinase holoenzyme complex also known as maturation promoting factor (MPF). The cyclin subunit imparts substrate specificity to the complex.</text>
</comment>
<organism evidence="9 10">
    <name type="scientific">Salix udensis</name>
    <dbReference type="NCBI Taxonomy" id="889485"/>
    <lineage>
        <taxon>Eukaryota</taxon>
        <taxon>Viridiplantae</taxon>
        <taxon>Streptophyta</taxon>
        <taxon>Embryophyta</taxon>
        <taxon>Tracheophyta</taxon>
        <taxon>Spermatophyta</taxon>
        <taxon>Magnoliopsida</taxon>
        <taxon>eudicotyledons</taxon>
        <taxon>Gunneridae</taxon>
        <taxon>Pentapetalae</taxon>
        <taxon>rosids</taxon>
        <taxon>fabids</taxon>
        <taxon>Malpighiales</taxon>
        <taxon>Salicaceae</taxon>
        <taxon>Saliceae</taxon>
        <taxon>Salix</taxon>
    </lineage>
</organism>
<keyword evidence="3 6" id="KW-0195">Cyclin</keyword>
<proteinExistence type="inferred from homology"/>
<keyword evidence="4" id="KW-0131">Cell cycle</keyword>
<dbReference type="AlphaFoldDB" id="A0AAD6P4D7"/>
<feature type="region of interest" description="Disordered" evidence="7">
    <location>
        <begin position="122"/>
        <end position="177"/>
    </location>
</feature>
<evidence type="ECO:0000256" key="6">
    <source>
        <dbReference type="RuleBase" id="RU000383"/>
    </source>
</evidence>
<reference evidence="9 10" key="1">
    <citation type="journal article" date="2023" name="Int. J. Mol. Sci.">
        <title>De Novo Assembly and Annotation of 11 Diverse Shrub Willow (Salix) Genomes Reveals Novel Gene Organization in Sex-Linked Regions.</title>
        <authorList>
            <person name="Hyden B."/>
            <person name="Feng K."/>
            <person name="Yates T.B."/>
            <person name="Jawdy S."/>
            <person name="Cereghino C."/>
            <person name="Smart L.B."/>
            <person name="Muchero W."/>
        </authorList>
    </citation>
    <scope>NUCLEOTIDE SEQUENCE [LARGE SCALE GENOMIC DNA]</scope>
    <source>
        <tissue evidence="9">Shoot tip</tissue>
    </source>
</reference>
<evidence type="ECO:0000313" key="10">
    <source>
        <dbReference type="Proteomes" id="UP001162972"/>
    </source>
</evidence>
<dbReference type="GO" id="GO:0051301">
    <property type="term" value="P:cell division"/>
    <property type="evidence" value="ECO:0007669"/>
    <property type="project" value="UniProtKB-KW"/>
</dbReference>